<dbReference type="InterPro" id="IPR003593">
    <property type="entry name" value="AAA+_ATPase"/>
</dbReference>
<dbReference type="PATRIC" id="fig|1684.5.peg.1616"/>
<comment type="caution">
    <text evidence="5">The sequence shown here is derived from an EMBL/GenBank/DDBJ whole genome shotgun (WGS) entry which is preliminary data.</text>
</comment>
<name>A0A0F4KXU6_9BIFI</name>
<dbReference type="PANTHER" id="PTHR42939:SF1">
    <property type="entry name" value="ABC TRANSPORTER ATP-BINDING PROTEIN ALBC-RELATED"/>
    <property type="match status" value="1"/>
</dbReference>
<proteinExistence type="predicted"/>
<dbReference type="GO" id="GO:0005524">
    <property type="term" value="F:ATP binding"/>
    <property type="evidence" value="ECO:0007669"/>
    <property type="project" value="UniProtKB-KW"/>
</dbReference>
<dbReference type="SUPFAM" id="SSF52540">
    <property type="entry name" value="P-loop containing nucleoside triphosphate hydrolases"/>
    <property type="match status" value="1"/>
</dbReference>
<dbReference type="PROSITE" id="PS50893">
    <property type="entry name" value="ABC_TRANSPORTER_2"/>
    <property type="match status" value="1"/>
</dbReference>
<keyword evidence="1" id="KW-0813">Transport</keyword>
<evidence type="ECO:0000259" key="4">
    <source>
        <dbReference type="PROSITE" id="PS50893"/>
    </source>
</evidence>
<keyword evidence="2" id="KW-0547">Nucleotide-binding</keyword>
<dbReference type="GO" id="GO:0016887">
    <property type="term" value="F:ATP hydrolysis activity"/>
    <property type="evidence" value="ECO:0007669"/>
    <property type="project" value="InterPro"/>
</dbReference>
<dbReference type="EMBL" id="JWMF01000007">
    <property type="protein sequence ID" value="KJY50824.1"/>
    <property type="molecule type" value="Genomic_DNA"/>
</dbReference>
<dbReference type="PROSITE" id="PS00211">
    <property type="entry name" value="ABC_TRANSPORTER_1"/>
    <property type="match status" value="1"/>
</dbReference>
<accession>A0A0F4KXU6</accession>
<dbReference type="PANTHER" id="PTHR42939">
    <property type="entry name" value="ABC TRANSPORTER ATP-BINDING PROTEIN ALBC-RELATED"/>
    <property type="match status" value="1"/>
</dbReference>
<evidence type="ECO:0000256" key="2">
    <source>
        <dbReference type="ARBA" id="ARBA00022741"/>
    </source>
</evidence>
<keyword evidence="3 5" id="KW-0067">ATP-binding</keyword>
<dbReference type="RefSeq" id="WP_045935895.1">
    <property type="nucleotide sequence ID" value="NZ_KQ033885.1"/>
</dbReference>
<gene>
    <name evidence="5" type="ORF">JF70_15410</name>
</gene>
<dbReference type="InterPro" id="IPR051782">
    <property type="entry name" value="ABC_Transporter_VariousFunc"/>
</dbReference>
<dbReference type="InterPro" id="IPR027417">
    <property type="entry name" value="P-loop_NTPase"/>
</dbReference>
<evidence type="ECO:0000256" key="1">
    <source>
        <dbReference type="ARBA" id="ARBA00022448"/>
    </source>
</evidence>
<evidence type="ECO:0000313" key="5">
    <source>
        <dbReference type="EMBL" id="KJY50824.1"/>
    </source>
</evidence>
<dbReference type="InterPro" id="IPR003439">
    <property type="entry name" value="ABC_transporter-like_ATP-bd"/>
</dbReference>
<organism evidence="5 6">
    <name type="scientific">Bifidobacterium mellis</name>
    <dbReference type="NCBI Taxonomy" id="1293823"/>
    <lineage>
        <taxon>Bacteria</taxon>
        <taxon>Bacillati</taxon>
        <taxon>Actinomycetota</taxon>
        <taxon>Actinomycetes</taxon>
        <taxon>Bifidobacteriales</taxon>
        <taxon>Bifidobacteriaceae</taxon>
        <taxon>Bifidobacterium</taxon>
    </lineage>
</organism>
<evidence type="ECO:0000313" key="6">
    <source>
        <dbReference type="Proteomes" id="UP000033567"/>
    </source>
</evidence>
<keyword evidence="6" id="KW-1185">Reference proteome</keyword>
<dbReference type="InterPro" id="IPR017871">
    <property type="entry name" value="ABC_transporter-like_CS"/>
</dbReference>
<evidence type="ECO:0000256" key="3">
    <source>
        <dbReference type="ARBA" id="ARBA00022840"/>
    </source>
</evidence>
<sequence>MFVHVDSLSKTYKGKRVLNQVEAEFDSGRIYGIVGPNGSGKTMLLRAICGFIRPDSGKVTIGGQPVVFNRRLPEPIGLIIENPGFVLSETAMQNLRYLGNINHTFDADETERLLTEFSLDGHVDEKVKSYSLGMRQKLAIVQALMEHQRLILLDEPTNGLDEHSVGIFLDEMIRQRNQGRTIIIASHHQGELKQIADEFFHMNDGALSQMP</sequence>
<dbReference type="Proteomes" id="UP000033567">
    <property type="component" value="Unassembled WGS sequence"/>
</dbReference>
<feature type="domain" description="ABC transporter" evidence="4">
    <location>
        <begin position="3"/>
        <end position="210"/>
    </location>
</feature>
<dbReference type="SMART" id="SM00382">
    <property type="entry name" value="AAA"/>
    <property type="match status" value="1"/>
</dbReference>
<dbReference type="AlphaFoldDB" id="A0A0F4KXU6"/>
<dbReference type="Pfam" id="PF00005">
    <property type="entry name" value="ABC_tran"/>
    <property type="match status" value="1"/>
</dbReference>
<dbReference type="Gene3D" id="3.40.50.300">
    <property type="entry name" value="P-loop containing nucleotide triphosphate hydrolases"/>
    <property type="match status" value="1"/>
</dbReference>
<protein>
    <submittedName>
        <fullName evidence="5">ATP-binding protein of ABC transporter system</fullName>
    </submittedName>
</protein>
<reference evidence="5 6" key="1">
    <citation type="submission" date="2014-12" db="EMBL/GenBank/DDBJ databases">
        <title>Comparative genomics of the lactic acid bacteria isolated from the honey bee gut.</title>
        <authorList>
            <person name="Ellegaard K.M."/>
            <person name="Tamarit D."/>
            <person name="Javelind E."/>
            <person name="Olofsson T."/>
            <person name="Andersson S.G."/>
            <person name="Vasquez A."/>
        </authorList>
    </citation>
    <scope>NUCLEOTIDE SEQUENCE [LARGE SCALE GENOMIC DNA]</scope>
    <source>
        <strain evidence="5 6">Bin7</strain>
    </source>
</reference>